<evidence type="ECO:0000259" key="1">
    <source>
        <dbReference type="Pfam" id="PF25019"/>
    </source>
</evidence>
<dbReference type="Proteomes" id="UP000516437">
    <property type="component" value="Chromosome 3"/>
</dbReference>
<dbReference type="EMBL" id="RXIC02000021">
    <property type="protein sequence ID" value="KAB1220776.1"/>
    <property type="molecule type" value="Genomic_DNA"/>
</dbReference>
<dbReference type="PANTHER" id="PTHR47186">
    <property type="entry name" value="LEUCINE-RICH REPEAT-CONTAINING PROTEIN 57"/>
    <property type="match status" value="1"/>
</dbReference>
<dbReference type="OrthoDB" id="1749976at2759"/>
<comment type="caution">
    <text evidence="2">The sequence shown here is derived from an EMBL/GenBank/DDBJ whole genome shotgun (WGS) entry which is preliminary data.</text>
</comment>
<name>A0A6A1W8X4_9ROSI</name>
<sequence length="256" mass="29318">MLQPNNYLKELSIENYSGTKFPTWLGGPSFPNMVFLWIEDCKSCTSLPPIGQLASLKALFIAGMAAVKNVGPEFYREGCFQPFKSLEKLNFYYMEEWEHWTPLGEFPFLLNLLYCQLSQAVGFPDHCQLEINNSRAVVCKNKVDFSSLSILEFTRQIEGSNMEGLANVQDLYITSCEEMRPLWSNEVLPKDIHNLTSLQELIIETCPVLSFPEEGFPTNLTLLSIHYLKINEALFDWGLDNLTSLKYCVFMVDLHI</sequence>
<dbReference type="Pfam" id="PF25019">
    <property type="entry name" value="LRR_R13L1-DRL21"/>
    <property type="match status" value="1"/>
</dbReference>
<keyword evidence="3" id="KW-1185">Reference proteome</keyword>
<dbReference type="PANTHER" id="PTHR47186:SF3">
    <property type="entry name" value="OS09G0267800 PROTEIN"/>
    <property type="match status" value="1"/>
</dbReference>
<reference evidence="2 3" key="1">
    <citation type="journal article" date="2019" name="Plant Biotechnol. J.">
        <title>The red bayberry genome and genetic basis of sex determination.</title>
        <authorList>
            <person name="Jia H.M."/>
            <person name="Jia H.J."/>
            <person name="Cai Q.L."/>
            <person name="Wang Y."/>
            <person name="Zhao H.B."/>
            <person name="Yang W.F."/>
            <person name="Wang G.Y."/>
            <person name="Li Y.H."/>
            <person name="Zhan D.L."/>
            <person name="Shen Y.T."/>
            <person name="Niu Q.F."/>
            <person name="Chang L."/>
            <person name="Qiu J."/>
            <person name="Zhao L."/>
            <person name="Xie H.B."/>
            <person name="Fu W.Y."/>
            <person name="Jin J."/>
            <person name="Li X.W."/>
            <person name="Jiao Y."/>
            <person name="Zhou C.C."/>
            <person name="Tu T."/>
            <person name="Chai C.Y."/>
            <person name="Gao J.L."/>
            <person name="Fan L.J."/>
            <person name="van de Weg E."/>
            <person name="Wang J.Y."/>
            <person name="Gao Z.S."/>
        </authorList>
    </citation>
    <scope>NUCLEOTIDE SEQUENCE [LARGE SCALE GENOMIC DNA]</scope>
    <source>
        <tissue evidence="2">Leaves</tissue>
    </source>
</reference>
<dbReference type="InterPro" id="IPR032675">
    <property type="entry name" value="LRR_dom_sf"/>
</dbReference>
<proteinExistence type="predicted"/>
<feature type="domain" description="R13L1/DRL21-like LRR repeat region" evidence="1">
    <location>
        <begin position="2"/>
        <end position="64"/>
    </location>
</feature>
<evidence type="ECO:0000313" key="3">
    <source>
        <dbReference type="Proteomes" id="UP000516437"/>
    </source>
</evidence>
<organism evidence="2 3">
    <name type="scientific">Morella rubra</name>
    <name type="common">Chinese bayberry</name>
    <dbReference type="NCBI Taxonomy" id="262757"/>
    <lineage>
        <taxon>Eukaryota</taxon>
        <taxon>Viridiplantae</taxon>
        <taxon>Streptophyta</taxon>
        <taxon>Embryophyta</taxon>
        <taxon>Tracheophyta</taxon>
        <taxon>Spermatophyta</taxon>
        <taxon>Magnoliopsida</taxon>
        <taxon>eudicotyledons</taxon>
        <taxon>Gunneridae</taxon>
        <taxon>Pentapetalae</taxon>
        <taxon>rosids</taxon>
        <taxon>fabids</taxon>
        <taxon>Fagales</taxon>
        <taxon>Myricaceae</taxon>
        <taxon>Morella</taxon>
    </lineage>
</organism>
<dbReference type="Gene3D" id="3.80.10.10">
    <property type="entry name" value="Ribonuclease Inhibitor"/>
    <property type="match status" value="2"/>
</dbReference>
<dbReference type="SUPFAM" id="SSF52058">
    <property type="entry name" value="L domain-like"/>
    <property type="match status" value="2"/>
</dbReference>
<evidence type="ECO:0000313" key="2">
    <source>
        <dbReference type="EMBL" id="KAB1220776.1"/>
    </source>
</evidence>
<protein>
    <submittedName>
        <fullName evidence="2">Putative disease resistance RPP13-like protein 1</fullName>
    </submittedName>
</protein>
<accession>A0A6A1W8X4</accession>
<dbReference type="InterPro" id="IPR056789">
    <property type="entry name" value="LRR_R13L1-DRL21"/>
</dbReference>
<gene>
    <name evidence="2" type="ORF">CJ030_MR3G027875</name>
</gene>
<dbReference type="AlphaFoldDB" id="A0A6A1W8X4"/>